<evidence type="ECO:0000313" key="1">
    <source>
        <dbReference type="EMBL" id="AQP54106.1"/>
    </source>
</evidence>
<dbReference type="RefSeq" id="WP_077276181.1">
    <property type="nucleotide sequence ID" value="NZ_CP019609.1"/>
</dbReference>
<proteinExistence type="predicted"/>
<dbReference type="EMBL" id="CP019609">
    <property type="protein sequence ID" value="AQP54106.1"/>
    <property type="molecule type" value="Genomic_DNA"/>
</dbReference>
<dbReference type="OrthoDB" id="9781069at2"/>
<dbReference type="Proteomes" id="UP000188246">
    <property type="component" value="Chromosome"/>
</dbReference>
<name>A0A1Q2D6N4_9ENTE</name>
<reference evidence="1 2" key="1">
    <citation type="journal article" date="2010" name="Int. J. Syst. Evol. Microbiol.">
        <title>Vagococcus penaei sp. nov., isolated from spoilage microbiota of cooked shrimp (Penaeus vannamei).</title>
        <authorList>
            <person name="Jaffres E."/>
            <person name="Prevost H."/>
            <person name="Rossero A."/>
            <person name="Joffraud J.J."/>
            <person name="Dousset X."/>
        </authorList>
    </citation>
    <scope>NUCLEOTIDE SEQUENCE [LARGE SCALE GENOMIC DNA]</scope>
    <source>
        <strain evidence="1 2">CD276</strain>
    </source>
</reference>
<accession>A0A1Q2D6N4</accession>
<gene>
    <name evidence="1" type="ORF">BW732_07650</name>
</gene>
<dbReference type="AlphaFoldDB" id="A0A1Q2D6N4"/>
<dbReference type="KEGG" id="vpi:BW732_07650"/>
<sequence>MNSSYKRLTTFDLKIIGIILMFIDHIHQMFSWAGVPNWVDWFGRPVATLFFFISVEGFSHTRNKKKYLSRLLYGFWAMIIGTSIVEHFFSFPEVALQNNIFADLLIGALAMYAIDEFRTFKQTKQQKHLWIGLASLIGPLISSLLFLWSLSTGNFLLINFLRFVPSLVMTENTILIYIIPLMYLAKDYRVRQYLIIVAASLFYLLRAPGLAFTMNIQWMLIFALIPIMLYNGQKGRGMRSFFYIFYPAHIWILYIIASLMYTR</sequence>
<evidence type="ECO:0000313" key="2">
    <source>
        <dbReference type="Proteomes" id="UP000188246"/>
    </source>
</evidence>
<keyword evidence="2" id="KW-1185">Reference proteome</keyword>
<dbReference type="STRING" id="633807.BW732_07650"/>
<dbReference type="InterPro" id="IPR008875">
    <property type="entry name" value="TraX"/>
</dbReference>
<dbReference type="Pfam" id="PF05857">
    <property type="entry name" value="TraX"/>
    <property type="match status" value="1"/>
</dbReference>
<protein>
    <submittedName>
        <fullName evidence="1">Uncharacterized protein</fullName>
    </submittedName>
</protein>
<organism evidence="1 2">
    <name type="scientific">Vagococcus penaei</name>
    <dbReference type="NCBI Taxonomy" id="633807"/>
    <lineage>
        <taxon>Bacteria</taxon>
        <taxon>Bacillati</taxon>
        <taxon>Bacillota</taxon>
        <taxon>Bacilli</taxon>
        <taxon>Lactobacillales</taxon>
        <taxon>Enterococcaceae</taxon>
        <taxon>Vagococcus</taxon>
    </lineage>
</organism>